<name>A0A0B1SVT5_OESDE</name>
<organism evidence="1 2">
    <name type="scientific">Oesophagostomum dentatum</name>
    <name type="common">Nodular worm</name>
    <dbReference type="NCBI Taxonomy" id="61180"/>
    <lineage>
        <taxon>Eukaryota</taxon>
        <taxon>Metazoa</taxon>
        <taxon>Ecdysozoa</taxon>
        <taxon>Nematoda</taxon>
        <taxon>Chromadorea</taxon>
        <taxon>Rhabditida</taxon>
        <taxon>Rhabditina</taxon>
        <taxon>Rhabditomorpha</taxon>
        <taxon>Strongyloidea</taxon>
        <taxon>Strongylidae</taxon>
        <taxon>Oesophagostomum</taxon>
    </lineage>
</organism>
<protein>
    <submittedName>
        <fullName evidence="1">Uncharacterized protein</fullName>
    </submittedName>
</protein>
<dbReference type="EMBL" id="KN558041">
    <property type="protein sequence ID" value="KHJ87305.1"/>
    <property type="molecule type" value="Genomic_DNA"/>
</dbReference>
<accession>A0A0B1SVT5</accession>
<proteinExistence type="predicted"/>
<reference evidence="1 2" key="1">
    <citation type="submission" date="2014-03" db="EMBL/GenBank/DDBJ databases">
        <title>Draft genome of the hookworm Oesophagostomum dentatum.</title>
        <authorList>
            <person name="Mitreva M."/>
        </authorList>
    </citation>
    <scope>NUCLEOTIDE SEQUENCE [LARGE SCALE GENOMIC DNA]</scope>
    <source>
        <strain evidence="1 2">OD-Hann</strain>
    </source>
</reference>
<sequence length="119" mass="14259">LEILQKRVRVDWDESVPIYYPQYFKRFTFPGLPRLPSHWSNNTSSMVQVLTTANNSQAQRVAAVILLLSYLYLCRRWRYVYGSRYHRLYILHYHRHRPEAPPRQIVMTLTSGDLYIVDS</sequence>
<evidence type="ECO:0000313" key="1">
    <source>
        <dbReference type="EMBL" id="KHJ87305.1"/>
    </source>
</evidence>
<dbReference type="Proteomes" id="UP000053660">
    <property type="component" value="Unassembled WGS sequence"/>
</dbReference>
<dbReference type="AlphaFoldDB" id="A0A0B1SVT5"/>
<gene>
    <name evidence="1" type="ORF">OESDEN_12923</name>
</gene>
<evidence type="ECO:0000313" key="2">
    <source>
        <dbReference type="Proteomes" id="UP000053660"/>
    </source>
</evidence>
<feature type="non-terminal residue" evidence="1">
    <location>
        <position position="1"/>
    </location>
</feature>
<keyword evidence="2" id="KW-1185">Reference proteome</keyword>